<protein>
    <recommendedName>
        <fullName evidence="9">TRAP transporter small permease protein</fullName>
    </recommendedName>
</protein>
<dbReference type="GO" id="GO:0005886">
    <property type="term" value="C:plasma membrane"/>
    <property type="evidence" value="ECO:0007669"/>
    <property type="project" value="UniProtKB-SubCell"/>
</dbReference>
<evidence type="ECO:0000256" key="7">
    <source>
        <dbReference type="ARBA" id="ARBA00023136"/>
    </source>
</evidence>
<name>A4WSS9_CERS5</name>
<feature type="transmembrane region" description="Helical" evidence="9">
    <location>
        <begin position="86"/>
        <end position="108"/>
    </location>
</feature>
<feature type="transmembrane region" description="Helical" evidence="9">
    <location>
        <begin position="12"/>
        <end position="32"/>
    </location>
</feature>
<keyword evidence="4 9" id="KW-0997">Cell inner membrane</keyword>
<comment type="subunit">
    <text evidence="9">The complex comprises the extracytoplasmic solute receptor protein and the two transmembrane proteins.</text>
</comment>
<evidence type="ECO:0000256" key="4">
    <source>
        <dbReference type="ARBA" id="ARBA00022519"/>
    </source>
</evidence>
<accession>A4WSS9</accession>
<evidence type="ECO:0000256" key="8">
    <source>
        <dbReference type="ARBA" id="ARBA00038436"/>
    </source>
</evidence>
<sequence length="165" mass="18118" precursor="true">MTGIFTIADRLAGLLVAVATVMLAALICVSLYEVFARYVLAAPTVWAFDMVNFTNGALFVLGAAYAQRERLHVSIDILSGRLPRRLGAAILGALFLLAVLPTIGLLAWEATHRLIGFWQSGRVVESAWHPPRWPFYVPIAFGLWALWLQCLATCLRLGLQVARPA</sequence>
<evidence type="ECO:0000256" key="2">
    <source>
        <dbReference type="ARBA" id="ARBA00022448"/>
    </source>
</evidence>
<proteinExistence type="inferred from homology"/>
<feature type="domain" description="Tripartite ATP-independent periplasmic transporters DctQ component" evidence="10">
    <location>
        <begin position="26"/>
        <end position="148"/>
    </location>
</feature>
<keyword evidence="5 9" id="KW-0812">Transmembrane</keyword>
<dbReference type="Pfam" id="PF04290">
    <property type="entry name" value="DctQ"/>
    <property type="match status" value="1"/>
</dbReference>
<reference evidence="11" key="1">
    <citation type="submission" date="2007-04" db="EMBL/GenBank/DDBJ databases">
        <title>Complete sequence of chromosome of Rhodobacter sphaeroides ATCC 17025.</title>
        <authorList>
            <consortium name="US DOE Joint Genome Institute"/>
            <person name="Copeland A."/>
            <person name="Lucas S."/>
            <person name="Lapidus A."/>
            <person name="Barry K."/>
            <person name="Detter J.C."/>
            <person name="Glavina del Rio T."/>
            <person name="Hammon N."/>
            <person name="Israni S."/>
            <person name="Dalin E."/>
            <person name="Tice H."/>
            <person name="Pitluck S."/>
            <person name="Chertkov O."/>
            <person name="Brettin T."/>
            <person name="Bruce D."/>
            <person name="Han C."/>
            <person name="Schmutz J."/>
            <person name="Larimer F."/>
            <person name="Land M."/>
            <person name="Hauser L."/>
            <person name="Kyrpides N."/>
            <person name="Kim E."/>
            <person name="Richardson P."/>
            <person name="Mackenzie C."/>
            <person name="Choudhary M."/>
            <person name="Donohue T.J."/>
            <person name="Kaplan S."/>
        </authorList>
    </citation>
    <scope>NUCLEOTIDE SEQUENCE [LARGE SCALE GENOMIC DNA]</scope>
    <source>
        <strain evidence="11">ATCC 17025</strain>
    </source>
</reference>
<dbReference type="InterPro" id="IPR007387">
    <property type="entry name" value="TRAP_DctQ"/>
</dbReference>
<gene>
    <name evidence="11" type="ordered locus">Rsph17025_1549</name>
</gene>
<keyword evidence="7 9" id="KW-0472">Membrane</keyword>
<dbReference type="GO" id="GO:0015740">
    <property type="term" value="P:C4-dicarboxylate transport"/>
    <property type="evidence" value="ECO:0007669"/>
    <property type="project" value="TreeGrafter"/>
</dbReference>
<dbReference type="EMBL" id="CP000661">
    <property type="protein sequence ID" value="ABP70443.1"/>
    <property type="molecule type" value="Genomic_DNA"/>
</dbReference>
<evidence type="ECO:0000256" key="1">
    <source>
        <dbReference type="ARBA" id="ARBA00004429"/>
    </source>
</evidence>
<evidence type="ECO:0000256" key="5">
    <source>
        <dbReference type="ARBA" id="ARBA00022692"/>
    </source>
</evidence>
<dbReference type="eggNOG" id="COG4665">
    <property type="taxonomic scope" value="Bacteria"/>
</dbReference>
<organism evidence="11">
    <name type="scientific">Cereibacter sphaeroides (strain ATCC 17025 / ATH 2.4.3)</name>
    <name type="common">Rhodobacter sphaeroides</name>
    <dbReference type="NCBI Taxonomy" id="349102"/>
    <lineage>
        <taxon>Bacteria</taxon>
        <taxon>Pseudomonadati</taxon>
        <taxon>Pseudomonadota</taxon>
        <taxon>Alphaproteobacteria</taxon>
        <taxon>Rhodobacterales</taxon>
        <taxon>Paracoccaceae</taxon>
        <taxon>Cereibacter</taxon>
    </lineage>
</organism>
<evidence type="ECO:0000256" key="9">
    <source>
        <dbReference type="RuleBase" id="RU369079"/>
    </source>
</evidence>
<comment type="similarity">
    <text evidence="8 9">Belongs to the TRAP transporter small permease family.</text>
</comment>
<comment type="subcellular location">
    <subcellularLocation>
        <location evidence="1 9">Cell inner membrane</location>
        <topology evidence="1 9">Multi-pass membrane protein</topology>
    </subcellularLocation>
</comment>
<comment type="function">
    <text evidence="9">Part of the tripartite ATP-independent periplasmic (TRAP) transport system.</text>
</comment>
<dbReference type="KEGG" id="rsq:Rsph17025_1549"/>
<evidence type="ECO:0000259" key="10">
    <source>
        <dbReference type="Pfam" id="PF04290"/>
    </source>
</evidence>
<dbReference type="HOGENOM" id="CLU_086356_2_1_5"/>
<dbReference type="STRING" id="349102.Rsph17025_1549"/>
<feature type="transmembrane region" description="Helical" evidence="9">
    <location>
        <begin position="135"/>
        <end position="159"/>
    </location>
</feature>
<dbReference type="InterPro" id="IPR055348">
    <property type="entry name" value="DctQ"/>
</dbReference>
<feature type="transmembrane region" description="Helical" evidence="9">
    <location>
        <begin position="44"/>
        <end position="66"/>
    </location>
</feature>
<dbReference type="PANTHER" id="PTHR35011">
    <property type="entry name" value="2,3-DIKETO-L-GULONATE TRAP TRANSPORTER SMALL PERMEASE PROTEIN YIAM"/>
    <property type="match status" value="1"/>
</dbReference>
<dbReference type="AlphaFoldDB" id="A4WSS9"/>
<evidence type="ECO:0000256" key="6">
    <source>
        <dbReference type="ARBA" id="ARBA00022989"/>
    </source>
</evidence>
<evidence type="ECO:0000256" key="3">
    <source>
        <dbReference type="ARBA" id="ARBA00022475"/>
    </source>
</evidence>
<keyword evidence="3" id="KW-1003">Cell membrane</keyword>
<keyword evidence="2 9" id="KW-0813">Transport</keyword>
<dbReference type="BioCyc" id="RSPH349102:G1G8M-1596-MONOMER"/>
<evidence type="ECO:0000313" key="11">
    <source>
        <dbReference type="EMBL" id="ABP70443.1"/>
    </source>
</evidence>
<dbReference type="PANTHER" id="PTHR35011:SF10">
    <property type="entry name" value="TRAP TRANSPORTER SMALL PERMEASE PROTEIN"/>
    <property type="match status" value="1"/>
</dbReference>
<dbReference type="GO" id="GO:0022857">
    <property type="term" value="F:transmembrane transporter activity"/>
    <property type="evidence" value="ECO:0007669"/>
    <property type="project" value="UniProtKB-UniRule"/>
</dbReference>
<keyword evidence="6 9" id="KW-1133">Transmembrane helix</keyword>